<dbReference type="EMBL" id="JAUHHV010000001">
    <property type="protein sequence ID" value="KAK1437748.1"/>
    <property type="molecule type" value="Genomic_DNA"/>
</dbReference>
<name>A0AAD8P8S2_TARER</name>
<protein>
    <recommendedName>
        <fullName evidence="2">PPIase cyclophilin-type domain-containing protein</fullName>
    </recommendedName>
</protein>
<dbReference type="Pfam" id="PF00160">
    <property type="entry name" value="Pro_isomerase"/>
    <property type="match status" value="1"/>
</dbReference>
<dbReference type="AlphaFoldDB" id="A0AAD8P8S2"/>
<dbReference type="InterPro" id="IPR029000">
    <property type="entry name" value="Cyclophilin-like_dom_sf"/>
</dbReference>
<feature type="domain" description="PPIase cyclophilin-type" evidence="2">
    <location>
        <begin position="38"/>
        <end position="194"/>
    </location>
</feature>
<comment type="caution">
    <text evidence="3">The sequence shown here is derived from an EMBL/GenBank/DDBJ whole genome shotgun (WGS) entry which is preliminary data.</text>
</comment>
<proteinExistence type="predicted"/>
<reference evidence="3" key="1">
    <citation type="journal article" date="2023" name="bioRxiv">
        <title>Improved chromosome-level genome assembly for marigold (Tagetes erecta).</title>
        <authorList>
            <person name="Jiang F."/>
            <person name="Yuan L."/>
            <person name="Wang S."/>
            <person name="Wang H."/>
            <person name="Xu D."/>
            <person name="Wang A."/>
            <person name="Fan W."/>
        </authorList>
    </citation>
    <scope>NUCLEOTIDE SEQUENCE</scope>
    <source>
        <strain evidence="3">WSJ</strain>
        <tissue evidence="3">Leaf</tissue>
    </source>
</reference>
<dbReference type="PANTHER" id="PTHR47511">
    <property type="entry name" value="PEPTIDYL-PROLYL CIS-TRANS ISOMERASE CYP23"/>
    <property type="match status" value="1"/>
</dbReference>
<evidence type="ECO:0000256" key="1">
    <source>
        <dbReference type="SAM" id="SignalP"/>
    </source>
</evidence>
<evidence type="ECO:0000313" key="4">
    <source>
        <dbReference type="Proteomes" id="UP001229421"/>
    </source>
</evidence>
<sequence>MTKSFSNWFFYTLVLSISCLFPTISTQDSPLLGSARVVFQTNYGDIEFGFYPSVAPQTVDHIYKLVRLGCYDTNHFFRVDKGFVAQVADVVTGRTAPMNEEQMNEAEKTIKGEFSDVKHVRGVISMGRSSDRNVTRSSFAILLGDAPHLDHKYAIFGKLTKGDETLKKLEKLPTRREGKYTMPTERVTILSTYYYDTEMEPCHQASPQGNQCYHLALAHWMFDATASVFHKVTLWMFDAGYAAAFVSHKVAHWMFDATASVFHKVTLWMFDAGYVAAFVSHKVAHWMLDATTSVFHKVTLWMFDAGYAAAFVSHKVAHWMLDATASVFHKVTLWMFDAAYAAAFVSHKVAHWMLDATASVFHKVTLWMFDAGYAAAFVFHKVALWMYDTLSFLIMSIDWDVDDEDV</sequence>
<dbReference type="InterPro" id="IPR002130">
    <property type="entry name" value="Cyclophilin-type_PPIase_dom"/>
</dbReference>
<accession>A0AAD8P8S2</accession>
<dbReference type="SUPFAM" id="SSF50891">
    <property type="entry name" value="Cyclophilin-like"/>
    <property type="match status" value="1"/>
</dbReference>
<dbReference type="Proteomes" id="UP001229421">
    <property type="component" value="Unassembled WGS sequence"/>
</dbReference>
<feature type="chain" id="PRO_5042218068" description="PPIase cyclophilin-type domain-containing protein" evidence="1">
    <location>
        <begin position="27"/>
        <end position="406"/>
    </location>
</feature>
<gene>
    <name evidence="3" type="ORF">QVD17_03546</name>
</gene>
<keyword evidence="1" id="KW-0732">Signal</keyword>
<organism evidence="3 4">
    <name type="scientific">Tagetes erecta</name>
    <name type="common">African marigold</name>
    <dbReference type="NCBI Taxonomy" id="13708"/>
    <lineage>
        <taxon>Eukaryota</taxon>
        <taxon>Viridiplantae</taxon>
        <taxon>Streptophyta</taxon>
        <taxon>Embryophyta</taxon>
        <taxon>Tracheophyta</taxon>
        <taxon>Spermatophyta</taxon>
        <taxon>Magnoliopsida</taxon>
        <taxon>eudicotyledons</taxon>
        <taxon>Gunneridae</taxon>
        <taxon>Pentapetalae</taxon>
        <taxon>asterids</taxon>
        <taxon>campanulids</taxon>
        <taxon>Asterales</taxon>
        <taxon>Asteraceae</taxon>
        <taxon>Asteroideae</taxon>
        <taxon>Heliantheae alliance</taxon>
        <taxon>Tageteae</taxon>
        <taxon>Tagetes</taxon>
    </lineage>
</organism>
<dbReference type="CDD" id="cd00317">
    <property type="entry name" value="cyclophilin"/>
    <property type="match status" value="1"/>
</dbReference>
<dbReference type="PROSITE" id="PS51257">
    <property type="entry name" value="PROKAR_LIPOPROTEIN"/>
    <property type="match status" value="1"/>
</dbReference>
<dbReference type="GO" id="GO:0003755">
    <property type="term" value="F:peptidyl-prolyl cis-trans isomerase activity"/>
    <property type="evidence" value="ECO:0007669"/>
    <property type="project" value="InterPro"/>
</dbReference>
<dbReference type="Gene3D" id="2.40.100.10">
    <property type="entry name" value="Cyclophilin-like"/>
    <property type="match status" value="1"/>
</dbReference>
<feature type="signal peptide" evidence="1">
    <location>
        <begin position="1"/>
        <end position="26"/>
    </location>
</feature>
<keyword evidence="4" id="KW-1185">Reference proteome</keyword>
<dbReference type="PANTHER" id="PTHR47511:SF1">
    <property type="entry name" value="PEPTIDYL-PROLYL CIS-TRANS ISOMERASE CYP23"/>
    <property type="match status" value="1"/>
</dbReference>
<evidence type="ECO:0000259" key="2">
    <source>
        <dbReference type="PROSITE" id="PS50072"/>
    </source>
</evidence>
<evidence type="ECO:0000313" key="3">
    <source>
        <dbReference type="EMBL" id="KAK1437748.1"/>
    </source>
</evidence>
<dbReference type="InterPro" id="IPR044233">
    <property type="entry name" value="CYP23-like"/>
</dbReference>
<dbReference type="PROSITE" id="PS50072">
    <property type="entry name" value="CSA_PPIASE_2"/>
    <property type="match status" value="1"/>
</dbReference>